<dbReference type="GO" id="GO:0003677">
    <property type="term" value="F:DNA binding"/>
    <property type="evidence" value="ECO:0007669"/>
    <property type="project" value="InterPro"/>
</dbReference>
<keyword evidence="7" id="KW-0472">Membrane</keyword>
<keyword evidence="4" id="KW-0802">TPR repeat</keyword>
<accession>A0A1H5ZN79</accession>
<keyword evidence="2" id="KW-0963">Cytoplasm</keyword>
<dbReference type="RefSeq" id="WP_103914005.1">
    <property type="nucleotide sequence ID" value="NZ_FNUS01000005.1"/>
</dbReference>
<sequence>MKKILLLFFLIQTATVFSQKQATDSLTKVFENATTPLEKAKLLVKRSKSYPAIEINAPKKDALDALAFAEKANDSQLQVDILNQLSGIYSRDNQYEEANKLDEKALALSIKNNYALGKIRTYKNMGRNLKTMGRVEEAIQKTILAKKIAVNEHFPQELANVNNALGILYRVNGQFSKSLEVLDEALGQVGKNKNLEALIHMNKGNTLSELVRLEDAAKSYFAGLKINESLNNTKGILQSYNNLSVLFKKANQYDKAITYAKKSLALASRYNNKYSMGIAYDNLATLYDLTAKKDSIVWYRKGTIKLFEAIKDENNIARTYHNLGEFYLLQNNFVEAKKYLTIALEKRLKLKNKLDIASTQTNLGILADKEKNYALAEDYLLKAKKNTENEKTENNKFLLNALSEHYKLKGDLKNALEEKEAEVALQDSLLQSSEIVKVMNTAHDYEMKKKDSQINAAESFKSKYNHNRIFFAIALFIVFIIAMYSFIRWKKVDQKKKQLQLEKQSIEAKHDEISETLEEVKKKASLAHIELKNKTKVYLQDLLYMRSDDHYVELVRSQKVEQVRTSLKEIAEQLPPNFVRCHKSYIVNKNFIKQSNLKEFIMTNNAIVPKSRSYKNE</sequence>
<dbReference type="GO" id="GO:0005737">
    <property type="term" value="C:cytoplasm"/>
    <property type="evidence" value="ECO:0007669"/>
    <property type="project" value="UniProtKB-SubCell"/>
</dbReference>
<evidence type="ECO:0000256" key="6">
    <source>
        <dbReference type="SAM" id="Coils"/>
    </source>
</evidence>
<evidence type="ECO:0000256" key="1">
    <source>
        <dbReference type="ARBA" id="ARBA00004496"/>
    </source>
</evidence>
<dbReference type="Gene3D" id="1.25.40.10">
    <property type="entry name" value="Tetratricopeptide repeat domain"/>
    <property type="match status" value="2"/>
</dbReference>
<comment type="similarity">
    <text evidence="5">Belongs to the Rap family.</text>
</comment>
<dbReference type="Pfam" id="PF13424">
    <property type="entry name" value="TPR_12"/>
    <property type="match status" value="1"/>
</dbReference>
<evidence type="ECO:0000256" key="2">
    <source>
        <dbReference type="ARBA" id="ARBA00022490"/>
    </source>
</evidence>
<reference evidence="10" key="1">
    <citation type="submission" date="2016-10" db="EMBL/GenBank/DDBJ databases">
        <authorList>
            <person name="Varghese N."/>
            <person name="Submissions S."/>
        </authorList>
    </citation>
    <scope>NUCLEOTIDE SEQUENCE [LARGE SCALE GENOMIC DNA]</scope>
    <source>
        <strain evidence="10">DSM 21580</strain>
    </source>
</reference>
<dbReference type="InterPro" id="IPR019734">
    <property type="entry name" value="TPR_rpt"/>
</dbReference>
<evidence type="ECO:0000313" key="9">
    <source>
        <dbReference type="EMBL" id="SEG38013.1"/>
    </source>
</evidence>
<dbReference type="PANTHER" id="PTHR46630">
    <property type="entry name" value="TETRATRICOPEPTIDE REPEAT PROTEIN 29"/>
    <property type="match status" value="1"/>
</dbReference>
<protein>
    <submittedName>
        <fullName evidence="9">Tetratricopeptide repeat-containing protein</fullName>
    </submittedName>
</protein>
<gene>
    <name evidence="9" type="ORF">SAMN05421847_2122</name>
</gene>
<dbReference type="Proteomes" id="UP000236738">
    <property type="component" value="Unassembled WGS sequence"/>
</dbReference>
<dbReference type="PROSITE" id="PS50930">
    <property type="entry name" value="HTH_LYTTR"/>
    <property type="match status" value="1"/>
</dbReference>
<dbReference type="InterPro" id="IPR011990">
    <property type="entry name" value="TPR-like_helical_dom_sf"/>
</dbReference>
<feature type="domain" description="HTH LytTR-type" evidence="8">
    <location>
        <begin position="539"/>
        <end position="617"/>
    </location>
</feature>
<dbReference type="AlphaFoldDB" id="A0A1H5ZN79"/>
<dbReference type="SUPFAM" id="SSF81901">
    <property type="entry name" value="HCP-like"/>
    <property type="match status" value="1"/>
</dbReference>
<keyword evidence="3" id="KW-0677">Repeat</keyword>
<evidence type="ECO:0000256" key="3">
    <source>
        <dbReference type="ARBA" id="ARBA00022737"/>
    </source>
</evidence>
<dbReference type="Pfam" id="PF13374">
    <property type="entry name" value="TPR_10"/>
    <property type="match status" value="2"/>
</dbReference>
<dbReference type="PANTHER" id="PTHR46630:SF1">
    <property type="entry name" value="TETRATRICOPEPTIDE REPEAT PROTEIN 29"/>
    <property type="match status" value="1"/>
</dbReference>
<keyword evidence="7" id="KW-1133">Transmembrane helix</keyword>
<evidence type="ECO:0000256" key="4">
    <source>
        <dbReference type="ARBA" id="ARBA00022803"/>
    </source>
</evidence>
<dbReference type="EMBL" id="FNUS01000005">
    <property type="protein sequence ID" value="SEG38013.1"/>
    <property type="molecule type" value="Genomic_DNA"/>
</dbReference>
<evidence type="ECO:0000256" key="7">
    <source>
        <dbReference type="SAM" id="Phobius"/>
    </source>
</evidence>
<evidence type="ECO:0000256" key="5">
    <source>
        <dbReference type="ARBA" id="ARBA00038253"/>
    </source>
</evidence>
<keyword evidence="7" id="KW-0812">Transmembrane</keyword>
<evidence type="ECO:0000259" key="8">
    <source>
        <dbReference type="PROSITE" id="PS50930"/>
    </source>
</evidence>
<keyword evidence="10" id="KW-1185">Reference proteome</keyword>
<dbReference type="SMART" id="SM00850">
    <property type="entry name" value="LytTR"/>
    <property type="match status" value="1"/>
</dbReference>
<comment type="subcellular location">
    <subcellularLocation>
        <location evidence="1">Cytoplasm</location>
    </subcellularLocation>
</comment>
<keyword evidence="6" id="KW-0175">Coiled coil</keyword>
<dbReference type="InterPro" id="IPR051476">
    <property type="entry name" value="Bac_ResReg_Asp_Phosphatase"/>
</dbReference>
<dbReference type="SMART" id="SM00028">
    <property type="entry name" value="TPR"/>
    <property type="match status" value="7"/>
</dbReference>
<dbReference type="SUPFAM" id="SSF48452">
    <property type="entry name" value="TPR-like"/>
    <property type="match status" value="2"/>
</dbReference>
<proteinExistence type="inferred from homology"/>
<feature type="coiled-coil region" evidence="6">
    <location>
        <begin position="496"/>
        <end position="523"/>
    </location>
</feature>
<dbReference type="InterPro" id="IPR007492">
    <property type="entry name" value="LytTR_DNA-bd_dom"/>
</dbReference>
<organism evidence="9 10">
    <name type="scientific">Halpernia humi</name>
    <dbReference type="NCBI Taxonomy" id="493375"/>
    <lineage>
        <taxon>Bacteria</taxon>
        <taxon>Pseudomonadati</taxon>
        <taxon>Bacteroidota</taxon>
        <taxon>Flavobacteriia</taxon>
        <taxon>Flavobacteriales</taxon>
        <taxon>Weeksellaceae</taxon>
        <taxon>Chryseobacterium group</taxon>
        <taxon>Halpernia</taxon>
    </lineage>
</organism>
<dbReference type="Pfam" id="PF04397">
    <property type="entry name" value="LytTR"/>
    <property type="match status" value="1"/>
</dbReference>
<dbReference type="OrthoDB" id="2962330at2"/>
<name>A0A1H5ZN79_9FLAO</name>
<feature type="transmembrane region" description="Helical" evidence="7">
    <location>
        <begin position="469"/>
        <end position="487"/>
    </location>
</feature>
<dbReference type="Gene3D" id="2.40.50.1020">
    <property type="entry name" value="LytTr DNA-binding domain"/>
    <property type="match status" value="1"/>
</dbReference>
<evidence type="ECO:0000313" key="10">
    <source>
        <dbReference type="Proteomes" id="UP000236738"/>
    </source>
</evidence>